<feature type="domain" description="Ion transport" evidence="6">
    <location>
        <begin position="2"/>
        <end position="154"/>
    </location>
</feature>
<evidence type="ECO:0000256" key="1">
    <source>
        <dbReference type="ARBA" id="ARBA00004141"/>
    </source>
</evidence>
<accession>A0A813JUE6</accession>
<gene>
    <name evidence="7" type="ORF">PGLA2088_LOCUS25367</name>
</gene>
<sequence>VLFACIYVAEQSFKLVAYRARYFKGCMNVFDLCLACMSVLDLIMSVAIESSTGFDFMVLFRLLRLARLGSLVRLFRVFKPLWRLVCVVLISIRTVVWAWLLIGLIIYIFGLIFFRSLHPHTCPGGLGEDDADLHEYFGSVGKAWFTVFQTITLE</sequence>
<dbReference type="SUPFAM" id="SSF81324">
    <property type="entry name" value="Voltage-gated potassium channels"/>
    <property type="match status" value="1"/>
</dbReference>
<evidence type="ECO:0000313" key="8">
    <source>
        <dbReference type="Proteomes" id="UP000626109"/>
    </source>
</evidence>
<dbReference type="Pfam" id="PF00520">
    <property type="entry name" value="Ion_trans"/>
    <property type="match status" value="1"/>
</dbReference>
<dbReference type="PANTHER" id="PTHR10037">
    <property type="entry name" value="VOLTAGE-GATED CATION CHANNEL CALCIUM AND SODIUM"/>
    <property type="match status" value="1"/>
</dbReference>
<reference evidence="7" key="1">
    <citation type="submission" date="2021-02" db="EMBL/GenBank/DDBJ databases">
        <authorList>
            <person name="Dougan E. K."/>
            <person name="Rhodes N."/>
            <person name="Thang M."/>
            <person name="Chan C."/>
        </authorList>
    </citation>
    <scope>NUCLEOTIDE SEQUENCE</scope>
</reference>
<evidence type="ECO:0000256" key="3">
    <source>
        <dbReference type="ARBA" id="ARBA00022989"/>
    </source>
</evidence>
<dbReference type="InterPro" id="IPR043203">
    <property type="entry name" value="VGCC_Ca_Na"/>
</dbReference>
<dbReference type="Proteomes" id="UP000626109">
    <property type="component" value="Unassembled WGS sequence"/>
</dbReference>
<dbReference type="Gene3D" id="1.10.287.70">
    <property type="match status" value="1"/>
</dbReference>
<evidence type="ECO:0000256" key="2">
    <source>
        <dbReference type="ARBA" id="ARBA00022692"/>
    </source>
</evidence>
<dbReference type="GO" id="GO:0001518">
    <property type="term" value="C:voltage-gated sodium channel complex"/>
    <property type="evidence" value="ECO:0007669"/>
    <property type="project" value="TreeGrafter"/>
</dbReference>
<comment type="subcellular location">
    <subcellularLocation>
        <location evidence="1">Membrane</location>
        <topology evidence="1">Multi-pass membrane protein</topology>
    </subcellularLocation>
</comment>
<evidence type="ECO:0000256" key="4">
    <source>
        <dbReference type="ARBA" id="ARBA00023136"/>
    </source>
</evidence>
<keyword evidence="4 5" id="KW-0472">Membrane</keyword>
<dbReference type="PANTHER" id="PTHR10037:SF62">
    <property type="entry name" value="SODIUM CHANNEL PROTEIN 60E"/>
    <property type="match status" value="1"/>
</dbReference>
<feature type="transmembrane region" description="Helical" evidence="5">
    <location>
        <begin position="84"/>
        <end position="114"/>
    </location>
</feature>
<dbReference type="InterPro" id="IPR005821">
    <property type="entry name" value="Ion_trans_dom"/>
</dbReference>
<feature type="non-terminal residue" evidence="7">
    <location>
        <position position="1"/>
    </location>
</feature>
<dbReference type="InterPro" id="IPR027359">
    <property type="entry name" value="Volt_channel_dom_sf"/>
</dbReference>
<evidence type="ECO:0000256" key="5">
    <source>
        <dbReference type="SAM" id="Phobius"/>
    </source>
</evidence>
<dbReference type="Gene3D" id="1.20.120.350">
    <property type="entry name" value="Voltage-gated potassium channels. Chain C"/>
    <property type="match status" value="1"/>
</dbReference>
<name>A0A813JUE6_POLGL</name>
<evidence type="ECO:0000259" key="6">
    <source>
        <dbReference type="Pfam" id="PF00520"/>
    </source>
</evidence>
<dbReference type="GO" id="GO:0005248">
    <property type="term" value="F:voltage-gated sodium channel activity"/>
    <property type="evidence" value="ECO:0007669"/>
    <property type="project" value="TreeGrafter"/>
</dbReference>
<keyword evidence="3 5" id="KW-1133">Transmembrane helix</keyword>
<organism evidence="7 8">
    <name type="scientific">Polarella glacialis</name>
    <name type="common">Dinoflagellate</name>
    <dbReference type="NCBI Taxonomy" id="89957"/>
    <lineage>
        <taxon>Eukaryota</taxon>
        <taxon>Sar</taxon>
        <taxon>Alveolata</taxon>
        <taxon>Dinophyceae</taxon>
        <taxon>Suessiales</taxon>
        <taxon>Suessiaceae</taxon>
        <taxon>Polarella</taxon>
    </lineage>
</organism>
<dbReference type="AlphaFoldDB" id="A0A813JUE6"/>
<protein>
    <recommendedName>
        <fullName evidence="6">Ion transport domain-containing protein</fullName>
    </recommendedName>
</protein>
<keyword evidence="2 5" id="KW-0812">Transmembrane</keyword>
<evidence type="ECO:0000313" key="7">
    <source>
        <dbReference type="EMBL" id="CAE8687215.1"/>
    </source>
</evidence>
<proteinExistence type="predicted"/>
<feature type="non-terminal residue" evidence="7">
    <location>
        <position position="154"/>
    </location>
</feature>
<feature type="transmembrane region" description="Helical" evidence="5">
    <location>
        <begin position="29"/>
        <end position="48"/>
    </location>
</feature>
<comment type="caution">
    <text evidence="7">The sequence shown here is derived from an EMBL/GenBank/DDBJ whole genome shotgun (WGS) entry which is preliminary data.</text>
</comment>
<dbReference type="EMBL" id="CAJNNW010026714">
    <property type="protein sequence ID" value="CAE8687215.1"/>
    <property type="molecule type" value="Genomic_DNA"/>
</dbReference>